<keyword evidence="1" id="KW-0812">Transmembrane</keyword>
<evidence type="ECO:0000313" key="2">
    <source>
        <dbReference type="EMBL" id="CAE6688256.1"/>
    </source>
</evidence>
<dbReference type="RefSeq" id="WP_211608638.1">
    <property type="nucleotide sequence ID" value="NZ_CAJNBK010000001.1"/>
</dbReference>
<keyword evidence="1" id="KW-0472">Membrane</keyword>
<keyword evidence="1" id="KW-1133">Transmembrane helix</keyword>
<organism evidence="2 3">
    <name type="scientific">Paraburkholderia haematera</name>
    <dbReference type="NCBI Taxonomy" id="2793077"/>
    <lineage>
        <taxon>Bacteria</taxon>
        <taxon>Pseudomonadati</taxon>
        <taxon>Pseudomonadota</taxon>
        <taxon>Betaproteobacteria</taxon>
        <taxon>Burkholderiales</taxon>
        <taxon>Burkholderiaceae</taxon>
        <taxon>Paraburkholderia</taxon>
    </lineage>
</organism>
<feature type="transmembrane region" description="Helical" evidence="1">
    <location>
        <begin position="37"/>
        <end position="56"/>
    </location>
</feature>
<dbReference type="Proteomes" id="UP000672526">
    <property type="component" value="Unassembled WGS sequence"/>
</dbReference>
<accession>A0ABN7KE34</accession>
<evidence type="ECO:0000256" key="1">
    <source>
        <dbReference type="SAM" id="Phobius"/>
    </source>
</evidence>
<name>A0ABN7KE34_9BURK</name>
<gene>
    <name evidence="2" type="ORF">R69888_00092</name>
</gene>
<protein>
    <submittedName>
        <fullName evidence="2">Uncharacterized protein</fullName>
    </submittedName>
</protein>
<proteinExistence type="predicted"/>
<reference evidence="2 3" key="1">
    <citation type="submission" date="2021-02" db="EMBL/GenBank/DDBJ databases">
        <authorList>
            <person name="Vanwijnsberghe S."/>
        </authorList>
    </citation>
    <scope>NUCLEOTIDE SEQUENCE [LARGE SCALE GENOMIC DNA]</scope>
    <source>
        <strain evidence="2 3">LMG 31837</strain>
    </source>
</reference>
<dbReference type="EMBL" id="CAJNBK010000001">
    <property type="protein sequence ID" value="CAE6688256.1"/>
    <property type="molecule type" value="Genomic_DNA"/>
</dbReference>
<keyword evidence="3" id="KW-1185">Reference proteome</keyword>
<comment type="caution">
    <text evidence="2">The sequence shown here is derived from an EMBL/GenBank/DDBJ whole genome shotgun (WGS) entry which is preliminary data.</text>
</comment>
<evidence type="ECO:0000313" key="3">
    <source>
        <dbReference type="Proteomes" id="UP000672526"/>
    </source>
</evidence>
<sequence length="179" mass="19432">MHTLAILFAAATVGFFVLLVRPQLALRTGNSVPSRRKLLIPFFACWILAAVMSHAARKSNDSNDFQSSNGGENSSVIRASYASPERKELAAIFAGIKKLADLSDNGELQEQQRPGCNASVVQLVHATVPLSDNIHAHLNALRNSKTPDAENDLSMSPVYQEASQMLGARLRNTERVCGM</sequence>